<evidence type="ECO:0000313" key="2">
    <source>
        <dbReference type="EMBL" id="KYF72465.1"/>
    </source>
</evidence>
<gene>
    <name evidence="2" type="ORF">BE17_11650</name>
</gene>
<evidence type="ECO:0000256" key="1">
    <source>
        <dbReference type="SAM" id="MobiDB-lite"/>
    </source>
</evidence>
<dbReference type="Proteomes" id="UP000075635">
    <property type="component" value="Unassembled WGS sequence"/>
</dbReference>
<reference evidence="2 3" key="1">
    <citation type="submission" date="2014-02" db="EMBL/GenBank/DDBJ databases">
        <title>The small core and large imbalanced accessory genome model reveals a collaborative survival strategy of Sorangium cellulosum strains in nature.</title>
        <authorList>
            <person name="Han K."/>
            <person name="Peng R."/>
            <person name="Blom J."/>
            <person name="Li Y.-Z."/>
        </authorList>
    </citation>
    <scope>NUCLEOTIDE SEQUENCE [LARGE SCALE GENOMIC DNA]</scope>
    <source>
        <strain evidence="2 3">So0011-07</strain>
    </source>
</reference>
<dbReference type="AlphaFoldDB" id="A0A150QWU3"/>
<proteinExistence type="predicted"/>
<organism evidence="2 3">
    <name type="scientific">Sorangium cellulosum</name>
    <name type="common">Polyangium cellulosum</name>
    <dbReference type="NCBI Taxonomy" id="56"/>
    <lineage>
        <taxon>Bacteria</taxon>
        <taxon>Pseudomonadati</taxon>
        <taxon>Myxococcota</taxon>
        <taxon>Polyangia</taxon>
        <taxon>Polyangiales</taxon>
        <taxon>Polyangiaceae</taxon>
        <taxon>Sorangium</taxon>
    </lineage>
</organism>
<name>A0A150QWU3_SORCE</name>
<accession>A0A150QWU3</accession>
<dbReference type="EMBL" id="JEMB01003444">
    <property type="protein sequence ID" value="KYF72465.1"/>
    <property type="molecule type" value="Genomic_DNA"/>
</dbReference>
<feature type="region of interest" description="Disordered" evidence="1">
    <location>
        <begin position="1"/>
        <end position="21"/>
    </location>
</feature>
<protein>
    <submittedName>
        <fullName evidence="2">Uncharacterized protein</fullName>
    </submittedName>
</protein>
<sequence length="59" mass="5736">MLPACASASTTGAAERGRAELAPPLLVAGTAPVLGPRGEDATLAPELLVASVAPALDQV</sequence>
<comment type="caution">
    <text evidence="2">The sequence shown here is derived from an EMBL/GenBank/DDBJ whole genome shotgun (WGS) entry which is preliminary data.</text>
</comment>
<evidence type="ECO:0000313" key="3">
    <source>
        <dbReference type="Proteomes" id="UP000075635"/>
    </source>
</evidence>